<sequence length="322" mass="37428">MTEEVIKALNVKRGNAKRSLAIYENFLNKYNPEKDFLSLEKRYQDIEKVRENFEIVQTELEILQKESDELTNYRLEFEEQYYKTYAIATNFLSDRITEKFKSSTLDNTPPEPIFFSVASSSSSAANNFATNFPAASLASIPLPIFSGTIDTWIGFFDLFNSLVHEDNNIPPVRKLFYLKSCLTGEAADIITSIESSAQNYDVAWNLLKERYDDRKFIRDSYIKSLIDTPCVSKEFSTHAFLDHIQKYLRALKNLGEPIDSWDSFLVILLKYKFTNSLRERWEDHSNESRIPTMKQIMSFLNRKAQLENTRSQQSSIKKLSTK</sequence>
<reference evidence="2" key="1">
    <citation type="submission" date="2025-05" db="UniProtKB">
        <authorList>
            <consortium name="EnsemblMetazoa"/>
        </authorList>
    </citation>
    <scope>IDENTIFICATION</scope>
</reference>
<keyword evidence="1" id="KW-0175">Coiled coil</keyword>
<dbReference type="Pfam" id="PF03564">
    <property type="entry name" value="DUF1759"/>
    <property type="match status" value="1"/>
</dbReference>
<evidence type="ECO:0000313" key="2">
    <source>
        <dbReference type="EnsemblMetazoa" id="XP_050505282.1"/>
    </source>
</evidence>
<name>A0ABM5K520_DIAVI</name>
<evidence type="ECO:0000256" key="1">
    <source>
        <dbReference type="SAM" id="Coils"/>
    </source>
</evidence>
<dbReference type="GeneID" id="126883666"/>
<dbReference type="PANTHER" id="PTHR22954">
    <property type="entry name" value="RETROVIRAL PROTEASE-RELATED"/>
    <property type="match status" value="1"/>
</dbReference>
<keyword evidence="3" id="KW-1185">Reference proteome</keyword>
<dbReference type="Proteomes" id="UP001652700">
    <property type="component" value="Unplaced"/>
</dbReference>
<evidence type="ECO:0000313" key="3">
    <source>
        <dbReference type="Proteomes" id="UP001652700"/>
    </source>
</evidence>
<feature type="coiled-coil region" evidence="1">
    <location>
        <begin position="46"/>
        <end position="80"/>
    </location>
</feature>
<accession>A0ABM5K520</accession>
<dbReference type="PANTHER" id="PTHR22954:SF3">
    <property type="entry name" value="PROTEIN CBG08539"/>
    <property type="match status" value="1"/>
</dbReference>
<dbReference type="InterPro" id="IPR005312">
    <property type="entry name" value="DUF1759"/>
</dbReference>
<organism evidence="2 3">
    <name type="scientific">Diabrotica virgifera virgifera</name>
    <name type="common">western corn rootworm</name>
    <dbReference type="NCBI Taxonomy" id="50390"/>
    <lineage>
        <taxon>Eukaryota</taxon>
        <taxon>Metazoa</taxon>
        <taxon>Ecdysozoa</taxon>
        <taxon>Arthropoda</taxon>
        <taxon>Hexapoda</taxon>
        <taxon>Insecta</taxon>
        <taxon>Pterygota</taxon>
        <taxon>Neoptera</taxon>
        <taxon>Endopterygota</taxon>
        <taxon>Coleoptera</taxon>
        <taxon>Polyphaga</taxon>
        <taxon>Cucujiformia</taxon>
        <taxon>Chrysomeloidea</taxon>
        <taxon>Chrysomelidae</taxon>
        <taxon>Galerucinae</taxon>
        <taxon>Diabroticina</taxon>
        <taxon>Diabroticites</taxon>
        <taxon>Diabrotica</taxon>
    </lineage>
</organism>
<dbReference type="RefSeq" id="XP_050505282.1">
    <property type="nucleotide sequence ID" value="XM_050649325.1"/>
</dbReference>
<dbReference type="EnsemblMetazoa" id="XM_050649325.1">
    <property type="protein sequence ID" value="XP_050505282.1"/>
    <property type="gene ID" value="LOC126883666"/>
</dbReference>
<protein>
    <submittedName>
        <fullName evidence="2">Uncharacterized protein</fullName>
    </submittedName>
</protein>
<proteinExistence type="predicted"/>